<dbReference type="PANTHER" id="PTHR11523:SF28">
    <property type="entry name" value="NA_K-ATPASE BETA SUBUNIT ISOFORM 4-RELATED"/>
    <property type="match status" value="1"/>
</dbReference>
<dbReference type="InterPro" id="IPR000402">
    <property type="entry name" value="Na/K_ATPase_sub_beta"/>
</dbReference>
<evidence type="ECO:0000256" key="1">
    <source>
        <dbReference type="ARBA" id="ARBA00004606"/>
    </source>
</evidence>
<evidence type="ECO:0000256" key="6">
    <source>
        <dbReference type="ARBA" id="ARBA00023136"/>
    </source>
</evidence>
<evidence type="ECO:0000256" key="7">
    <source>
        <dbReference type="SAM" id="Phobius"/>
    </source>
</evidence>
<feature type="transmembrane region" description="Helical" evidence="7">
    <location>
        <begin position="12"/>
        <end position="34"/>
    </location>
</feature>
<sequence>MKISAKRLGKILLFYSVFYTILGVFAAAMFTIFLKTLDDRAPKWQLDKSLIGSNPGLSIKPPFPDNIIAYKSNDPKQISGLRQQLDEFLAPYFEKHDNVQDCDNKKFPDEGKVCDFTIKDFSPCVPETNYSYGRADAGPCVFLKINKIFGWVPETYNETDLPQFIENFSFQRNKIWVTCEPQNRNDAENIGPRFYYPDSAFESKYFPFTNTRGYLSPLVAVFFENPKRGVLIKVECKLWAKNIHHDAKNSKGVVRFALLID</sequence>
<dbReference type="STRING" id="7070.D6WJJ0"/>
<evidence type="ECO:0000256" key="4">
    <source>
        <dbReference type="ARBA" id="ARBA00022968"/>
    </source>
</evidence>
<comment type="similarity">
    <text evidence="2">Belongs to the X(+)/potassium ATPases subunit beta family.</text>
</comment>
<protein>
    <submittedName>
        <fullName evidence="8">Sodium/potassium-transporting ATPase subunit beta-2-like Protein</fullName>
    </submittedName>
</protein>
<dbReference type="EMBL" id="KQ971342">
    <property type="protein sequence ID" value="EFA03903.2"/>
    <property type="molecule type" value="Genomic_DNA"/>
</dbReference>
<keyword evidence="4" id="KW-0735">Signal-anchor</keyword>
<dbReference type="OrthoDB" id="5912413at2759"/>
<dbReference type="InterPro" id="IPR038702">
    <property type="entry name" value="Na/K_ATPase_sub_beta_sf"/>
</dbReference>
<organism evidence="8 9">
    <name type="scientific">Tribolium castaneum</name>
    <name type="common">Red flour beetle</name>
    <dbReference type="NCBI Taxonomy" id="7070"/>
    <lineage>
        <taxon>Eukaryota</taxon>
        <taxon>Metazoa</taxon>
        <taxon>Ecdysozoa</taxon>
        <taxon>Arthropoda</taxon>
        <taxon>Hexapoda</taxon>
        <taxon>Insecta</taxon>
        <taxon>Pterygota</taxon>
        <taxon>Neoptera</taxon>
        <taxon>Endopterygota</taxon>
        <taxon>Coleoptera</taxon>
        <taxon>Polyphaga</taxon>
        <taxon>Cucujiformia</taxon>
        <taxon>Tenebrionidae</taxon>
        <taxon>Tenebrionidae incertae sedis</taxon>
        <taxon>Tribolium</taxon>
    </lineage>
</organism>
<dbReference type="AlphaFoldDB" id="D6WJJ0"/>
<dbReference type="GO" id="GO:0001671">
    <property type="term" value="F:ATPase activator activity"/>
    <property type="evidence" value="ECO:0000318"/>
    <property type="project" value="GO_Central"/>
</dbReference>
<dbReference type="FunFam" id="2.60.40.1660:FF:000010">
    <property type="entry name" value="Sodium/potassium-transporting ATPase subunit beta-2-like Protein"/>
    <property type="match status" value="1"/>
</dbReference>
<dbReference type="GO" id="GO:0006883">
    <property type="term" value="P:intracellular sodium ion homeostasis"/>
    <property type="evidence" value="ECO:0000318"/>
    <property type="project" value="GO_Central"/>
</dbReference>
<reference evidence="8 9" key="1">
    <citation type="journal article" date="2008" name="Nature">
        <title>The genome of the model beetle and pest Tribolium castaneum.</title>
        <authorList>
            <consortium name="Tribolium Genome Sequencing Consortium"/>
            <person name="Richards S."/>
            <person name="Gibbs R.A."/>
            <person name="Weinstock G.M."/>
            <person name="Brown S.J."/>
            <person name="Denell R."/>
            <person name="Beeman R.W."/>
            <person name="Gibbs R."/>
            <person name="Beeman R.W."/>
            <person name="Brown S.J."/>
            <person name="Bucher G."/>
            <person name="Friedrich M."/>
            <person name="Grimmelikhuijzen C.J."/>
            <person name="Klingler M."/>
            <person name="Lorenzen M."/>
            <person name="Richards S."/>
            <person name="Roth S."/>
            <person name="Schroder R."/>
            <person name="Tautz D."/>
            <person name="Zdobnov E.M."/>
            <person name="Muzny D."/>
            <person name="Gibbs R.A."/>
            <person name="Weinstock G.M."/>
            <person name="Attaway T."/>
            <person name="Bell S."/>
            <person name="Buhay C.J."/>
            <person name="Chandrabose M.N."/>
            <person name="Chavez D."/>
            <person name="Clerk-Blankenburg K.P."/>
            <person name="Cree A."/>
            <person name="Dao M."/>
            <person name="Davis C."/>
            <person name="Chacko J."/>
            <person name="Dinh H."/>
            <person name="Dugan-Rocha S."/>
            <person name="Fowler G."/>
            <person name="Garner T.T."/>
            <person name="Garnes J."/>
            <person name="Gnirke A."/>
            <person name="Hawes A."/>
            <person name="Hernandez J."/>
            <person name="Hines S."/>
            <person name="Holder M."/>
            <person name="Hume J."/>
            <person name="Jhangiani S.N."/>
            <person name="Joshi V."/>
            <person name="Khan Z.M."/>
            <person name="Jackson L."/>
            <person name="Kovar C."/>
            <person name="Kowis A."/>
            <person name="Lee S."/>
            <person name="Lewis L.R."/>
            <person name="Margolis J."/>
            <person name="Morgan M."/>
            <person name="Nazareth L.V."/>
            <person name="Nguyen N."/>
            <person name="Okwuonu G."/>
            <person name="Parker D."/>
            <person name="Richards S."/>
            <person name="Ruiz S.J."/>
            <person name="Santibanez J."/>
            <person name="Savard J."/>
            <person name="Scherer S.E."/>
            <person name="Schneider B."/>
            <person name="Sodergren E."/>
            <person name="Tautz D."/>
            <person name="Vattahil S."/>
            <person name="Villasana D."/>
            <person name="White C.S."/>
            <person name="Wright R."/>
            <person name="Park Y."/>
            <person name="Beeman R.W."/>
            <person name="Lord J."/>
            <person name="Oppert B."/>
            <person name="Lorenzen M."/>
            <person name="Brown S."/>
            <person name="Wang L."/>
            <person name="Savard J."/>
            <person name="Tautz D."/>
            <person name="Richards S."/>
            <person name="Weinstock G."/>
            <person name="Gibbs R.A."/>
            <person name="Liu Y."/>
            <person name="Worley K."/>
            <person name="Weinstock G."/>
            <person name="Elsik C.G."/>
            <person name="Reese J.T."/>
            <person name="Elhaik E."/>
            <person name="Landan G."/>
            <person name="Graur D."/>
            <person name="Arensburger P."/>
            <person name="Atkinson P."/>
            <person name="Beeman R.W."/>
            <person name="Beidler J."/>
            <person name="Brown S.J."/>
            <person name="Demuth J.P."/>
            <person name="Drury D.W."/>
            <person name="Du Y.Z."/>
            <person name="Fujiwara H."/>
            <person name="Lorenzen M."/>
            <person name="Maselli V."/>
            <person name="Osanai M."/>
            <person name="Park Y."/>
            <person name="Robertson H.M."/>
            <person name="Tu Z."/>
            <person name="Wang J.J."/>
            <person name="Wang S."/>
            <person name="Richards S."/>
            <person name="Song H."/>
            <person name="Zhang L."/>
            <person name="Sodergren E."/>
            <person name="Werner D."/>
            <person name="Stanke M."/>
            <person name="Morgenstern B."/>
            <person name="Solovyev V."/>
            <person name="Kosarev P."/>
            <person name="Brown G."/>
            <person name="Chen H.C."/>
            <person name="Ermolaeva O."/>
            <person name="Hlavina W."/>
            <person name="Kapustin Y."/>
            <person name="Kiryutin B."/>
            <person name="Kitts P."/>
            <person name="Maglott D."/>
            <person name="Pruitt K."/>
            <person name="Sapojnikov V."/>
            <person name="Souvorov A."/>
            <person name="Mackey A.J."/>
            <person name="Waterhouse R.M."/>
            <person name="Wyder S."/>
            <person name="Zdobnov E.M."/>
            <person name="Zdobnov E.M."/>
            <person name="Wyder S."/>
            <person name="Kriventseva E.V."/>
            <person name="Kadowaki T."/>
            <person name="Bork P."/>
            <person name="Aranda M."/>
            <person name="Bao R."/>
            <person name="Beermann A."/>
            <person name="Berns N."/>
            <person name="Bolognesi R."/>
            <person name="Bonneton F."/>
            <person name="Bopp D."/>
            <person name="Brown S.J."/>
            <person name="Bucher G."/>
            <person name="Butts T."/>
            <person name="Chaumot A."/>
            <person name="Denell R.E."/>
            <person name="Ferrier D.E."/>
            <person name="Friedrich M."/>
            <person name="Gordon C.M."/>
            <person name="Jindra M."/>
            <person name="Klingler M."/>
            <person name="Lan Q."/>
            <person name="Lattorff H.M."/>
            <person name="Laudet V."/>
            <person name="von Levetsow C."/>
            <person name="Liu Z."/>
            <person name="Lutz R."/>
            <person name="Lynch J.A."/>
            <person name="da Fonseca R.N."/>
            <person name="Posnien N."/>
            <person name="Reuter R."/>
            <person name="Roth S."/>
            <person name="Savard J."/>
            <person name="Schinko J.B."/>
            <person name="Schmitt C."/>
            <person name="Schoppmeier M."/>
            <person name="Schroder R."/>
            <person name="Shippy T.D."/>
            <person name="Simonnet F."/>
            <person name="Marques-Souza H."/>
            <person name="Tautz D."/>
            <person name="Tomoyasu Y."/>
            <person name="Trauner J."/>
            <person name="Van der Zee M."/>
            <person name="Vervoort M."/>
            <person name="Wittkopp N."/>
            <person name="Wimmer E.A."/>
            <person name="Yang X."/>
            <person name="Jones A.K."/>
            <person name="Sattelle D.B."/>
            <person name="Ebert P.R."/>
            <person name="Nelson D."/>
            <person name="Scott J.G."/>
            <person name="Beeman R.W."/>
            <person name="Muthukrishnan S."/>
            <person name="Kramer K.J."/>
            <person name="Arakane Y."/>
            <person name="Beeman R.W."/>
            <person name="Zhu Q."/>
            <person name="Hogenkamp D."/>
            <person name="Dixit R."/>
            <person name="Oppert B."/>
            <person name="Jiang H."/>
            <person name="Zou Z."/>
            <person name="Marshall J."/>
            <person name="Elpidina E."/>
            <person name="Vinokurov K."/>
            <person name="Oppert C."/>
            <person name="Zou Z."/>
            <person name="Evans J."/>
            <person name="Lu Z."/>
            <person name="Zhao P."/>
            <person name="Sumathipala N."/>
            <person name="Altincicek B."/>
            <person name="Vilcinskas A."/>
            <person name="Williams M."/>
            <person name="Hultmark D."/>
            <person name="Hetru C."/>
            <person name="Jiang H."/>
            <person name="Grimmelikhuijzen C.J."/>
            <person name="Hauser F."/>
            <person name="Cazzamali G."/>
            <person name="Williamson M."/>
            <person name="Park Y."/>
            <person name="Li B."/>
            <person name="Tanaka Y."/>
            <person name="Predel R."/>
            <person name="Neupert S."/>
            <person name="Schachtner J."/>
            <person name="Verleyen P."/>
            <person name="Raible F."/>
            <person name="Bork P."/>
            <person name="Friedrich M."/>
            <person name="Walden K.K."/>
            <person name="Robertson H.M."/>
            <person name="Angeli S."/>
            <person name="Foret S."/>
            <person name="Bucher G."/>
            <person name="Schuetz S."/>
            <person name="Maleszka R."/>
            <person name="Wimmer E.A."/>
            <person name="Beeman R.W."/>
            <person name="Lorenzen M."/>
            <person name="Tomoyasu Y."/>
            <person name="Miller S.C."/>
            <person name="Grossmann D."/>
            <person name="Bucher G."/>
        </authorList>
    </citation>
    <scope>NUCLEOTIDE SEQUENCE [LARGE SCALE GENOMIC DNA]</scope>
    <source>
        <strain evidence="8 9">Georgia GA2</strain>
    </source>
</reference>
<dbReference type="Gene3D" id="2.60.40.1660">
    <property type="entry name" value="Na, k-atpase alpha subunit"/>
    <property type="match status" value="1"/>
</dbReference>
<dbReference type="HOGENOM" id="CLU_1505389_0_0_1"/>
<dbReference type="GO" id="GO:0036376">
    <property type="term" value="P:sodium ion export across plasma membrane"/>
    <property type="evidence" value="ECO:0000318"/>
    <property type="project" value="GO_Central"/>
</dbReference>
<keyword evidence="9" id="KW-1185">Reference proteome</keyword>
<dbReference type="OMA" id="NRNSGEF"/>
<dbReference type="PANTHER" id="PTHR11523">
    <property type="entry name" value="SODIUM/POTASSIUM-DEPENDENT ATPASE BETA SUBUNIT"/>
    <property type="match status" value="1"/>
</dbReference>
<dbReference type="Gene3D" id="1.20.5.170">
    <property type="match status" value="1"/>
</dbReference>
<proteinExistence type="inferred from homology"/>
<evidence type="ECO:0000313" key="9">
    <source>
        <dbReference type="Proteomes" id="UP000007266"/>
    </source>
</evidence>
<accession>D6WJJ0</accession>
<dbReference type="GO" id="GO:0005890">
    <property type="term" value="C:sodium:potassium-exchanging ATPase complex"/>
    <property type="evidence" value="ECO:0000318"/>
    <property type="project" value="GO_Central"/>
</dbReference>
<keyword evidence="5 7" id="KW-1133">Transmembrane helix</keyword>
<dbReference type="Proteomes" id="UP000007266">
    <property type="component" value="Linkage group 5"/>
</dbReference>
<evidence type="ECO:0000256" key="2">
    <source>
        <dbReference type="ARBA" id="ARBA00005876"/>
    </source>
</evidence>
<comment type="subcellular location">
    <subcellularLocation>
        <location evidence="1">Membrane</location>
        <topology evidence="1">Single-pass type II membrane protein</topology>
    </subcellularLocation>
</comment>
<reference evidence="8 9" key="2">
    <citation type="journal article" date="2010" name="Nucleic Acids Res.">
        <title>BeetleBase in 2010: revisions to provide comprehensive genomic information for Tribolium castaneum.</title>
        <authorList>
            <person name="Kim H.S."/>
            <person name="Murphy T."/>
            <person name="Xia J."/>
            <person name="Caragea D."/>
            <person name="Park Y."/>
            <person name="Beeman R.W."/>
            <person name="Lorenzen M.D."/>
            <person name="Butcher S."/>
            <person name="Manak J.R."/>
            <person name="Brown S.J."/>
        </authorList>
    </citation>
    <scope>GENOME REANNOTATION</scope>
    <source>
        <strain evidence="8 9">Georgia GA2</strain>
    </source>
</reference>
<dbReference type="KEGG" id="tca:103312937"/>
<dbReference type="InParanoid" id="D6WJJ0"/>
<dbReference type="eggNOG" id="KOG3927">
    <property type="taxonomic scope" value="Eukaryota"/>
</dbReference>
<dbReference type="GO" id="GO:1990573">
    <property type="term" value="P:potassium ion import across plasma membrane"/>
    <property type="evidence" value="ECO:0000318"/>
    <property type="project" value="GO_Central"/>
</dbReference>
<keyword evidence="3 7" id="KW-0812">Transmembrane</keyword>
<evidence type="ECO:0000256" key="5">
    <source>
        <dbReference type="ARBA" id="ARBA00022989"/>
    </source>
</evidence>
<gene>
    <name evidence="8" type="primary">AUGUSTUS-3.0.2_14033</name>
    <name evidence="8" type="ORF">TcasGA2_TC014033</name>
</gene>
<keyword evidence="6 7" id="KW-0472">Membrane</keyword>
<dbReference type="GO" id="GO:0030007">
    <property type="term" value="P:intracellular potassium ion homeostasis"/>
    <property type="evidence" value="ECO:0000318"/>
    <property type="project" value="GO_Central"/>
</dbReference>
<evidence type="ECO:0000256" key="3">
    <source>
        <dbReference type="ARBA" id="ARBA00022692"/>
    </source>
</evidence>
<dbReference type="Pfam" id="PF00287">
    <property type="entry name" value="Na_K-ATPase"/>
    <property type="match status" value="1"/>
</dbReference>
<evidence type="ECO:0000313" key="8">
    <source>
        <dbReference type="EMBL" id="EFA03903.2"/>
    </source>
</evidence>
<name>D6WJJ0_TRICA</name>